<gene>
    <name evidence="1" type="ORF">DFP90_101124</name>
</gene>
<protein>
    <submittedName>
        <fullName evidence="1">Uncharacterized protein</fullName>
    </submittedName>
</protein>
<proteinExistence type="predicted"/>
<keyword evidence="2" id="KW-1185">Reference proteome</keyword>
<reference evidence="1 2" key="1">
    <citation type="submission" date="2018-07" db="EMBL/GenBank/DDBJ databases">
        <title>Genomic Encyclopedia of Type Strains, Phase III (KMG-III): the genomes of soil and plant-associated and newly described type strains.</title>
        <authorList>
            <person name="Whitman W."/>
        </authorList>
    </citation>
    <scope>NUCLEOTIDE SEQUENCE [LARGE SCALE GENOMIC DNA]</scope>
    <source>
        <strain evidence="1 2">CECT 8488</strain>
    </source>
</reference>
<evidence type="ECO:0000313" key="2">
    <source>
        <dbReference type="Proteomes" id="UP000256845"/>
    </source>
</evidence>
<evidence type="ECO:0000313" key="1">
    <source>
        <dbReference type="EMBL" id="RED53337.1"/>
    </source>
</evidence>
<sequence>MFGYTSNISVPLSGKTQADHLKNKGQERPGMFFKRGKSVEYIKAGSSFRRKRTDATIETARVLSVASDSFGIPHVRFEVVFEKPCMASRVVDGPRVLALNTFADMYEERVAS</sequence>
<accession>A0A3D9HV48</accession>
<name>A0A3D9HV48_9PROT</name>
<comment type="caution">
    <text evidence="1">The sequence shown here is derived from an EMBL/GenBank/DDBJ whole genome shotgun (WGS) entry which is preliminary data.</text>
</comment>
<dbReference type="Proteomes" id="UP000256845">
    <property type="component" value="Unassembled WGS sequence"/>
</dbReference>
<dbReference type="AlphaFoldDB" id="A0A3D9HV48"/>
<organism evidence="1 2">
    <name type="scientific">Aestuariispira insulae</name>
    <dbReference type="NCBI Taxonomy" id="1461337"/>
    <lineage>
        <taxon>Bacteria</taxon>
        <taxon>Pseudomonadati</taxon>
        <taxon>Pseudomonadota</taxon>
        <taxon>Alphaproteobacteria</taxon>
        <taxon>Rhodospirillales</taxon>
        <taxon>Kiloniellaceae</taxon>
        <taxon>Aestuariispira</taxon>
    </lineage>
</organism>
<dbReference type="EMBL" id="QRDW01000001">
    <property type="protein sequence ID" value="RED53337.1"/>
    <property type="molecule type" value="Genomic_DNA"/>
</dbReference>